<feature type="domain" description="Resolvase/invertase-type recombinase catalytic" evidence="3">
    <location>
        <begin position="7"/>
        <end position="143"/>
    </location>
</feature>
<dbReference type="Pfam" id="PF00239">
    <property type="entry name" value="Resolvase"/>
    <property type="match status" value="1"/>
</dbReference>
<accession>A0ABN1LQD6</accession>
<keyword evidence="1" id="KW-0238">DNA-binding</keyword>
<name>A0ABN1LQD6_9ALTE</name>
<evidence type="ECO:0000313" key="5">
    <source>
        <dbReference type="Proteomes" id="UP001500359"/>
    </source>
</evidence>
<dbReference type="InterPro" id="IPR036162">
    <property type="entry name" value="Resolvase-like_N_sf"/>
</dbReference>
<dbReference type="SMART" id="SM00857">
    <property type="entry name" value="Resolvase"/>
    <property type="match status" value="1"/>
</dbReference>
<dbReference type="PROSITE" id="PS51736">
    <property type="entry name" value="RECOMBINASES_3"/>
    <property type="match status" value="1"/>
</dbReference>
<dbReference type="PANTHER" id="PTHR30461">
    <property type="entry name" value="DNA-INVERTASE FROM LAMBDOID PROPHAGE"/>
    <property type="match status" value="1"/>
</dbReference>
<dbReference type="SUPFAM" id="SSF53041">
    <property type="entry name" value="Resolvase-like"/>
    <property type="match status" value="1"/>
</dbReference>
<evidence type="ECO:0000256" key="1">
    <source>
        <dbReference type="ARBA" id="ARBA00023125"/>
    </source>
</evidence>
<organism evidence="4 5">
    <name type="scientific">Aliiglaciecola litoralis</name>
    <dbReference type="NCBI Taxonomy" id="582857"/>
    <lineage>
        <taxon>Bacteria</taxon>
        <taxon>Pseudomonadati</taxon>
        <taxon>Pseudomonadota</taxon>
        <taxon>Gammaproteobacteria</taxon>
        <taxon>Alteromonadales</taxon>
        <taxon>Alteromonadaceae</taxon>
        <taxon>Aliiglaciecola</taxon>
    </lineage>
</organism>
<dbReference type="CDD" id="cd00338">
    <property type="entry name" value="Ser_Recombinase"/>
    <property type="match status" value="1"/>
</dbReference>
<dbReference type="PANTHER" id="PTHR30461:SF2">
    <property type="entry name" value="SERINE RECOMBINASE PINE-RELATED"/>
    <property type="match status" value="1"/>
</dbReference>
<reference evidence="4 5" key="1">
    <citation type="journal article" date="2019" name="Int. J. Syst. Evol. Microbiol.">
        <title>The Global Catalogue of Microorganisms (GCM) 10K type strain sequencing project: providing services to taxonomists for standard genome sequencing and annotation.</title>
        <authorList>
            <consortium name="The Broad Institute Genomics Platform"/>
            <consortium name="The Broad Institute Genome Sequencing Center for Infectious Disease"/>
            <person name="Wu L."/>
            <person name="Ma J."/>
        </authorList>
    </citation>
    <scope>NUCLEOTIDE SEQUENCE [LARGE SCALE GENOMIC DNA]</scope>
    <source>
        <strain evidence="4 5">JCM 15896</strain>
    </source>
</reference>
<sequence length="210" mass="23807">MQHEQPRYVAYYRVSTQKQGRSGLGLDAQKQAVTDYLQQFGGVLVAEYMEVESGKRIDRPEFTKAADYAELANATLLVAKLDRLSRDLHFVTSLQKRGIRFKLCDLPEIDNLTIHILAAMAEHEARMISVRTKQAMTEAKRRGVVMGNPQLSLLRNRDVTAANQRRVSEQQLWQSKIVKVIQHLVEMEQLDTCQAIADALNARGLTTQRG</sequence>
<evidence type="ECO:0000313" key="4">
    <source>
        <dbReference type="EMBL" id="GAA0858859.1"/>
    </source>
</evidence>
<dbReference type="EMBL" id="BAAAFD010000010">
    <property type="protein sequence ID" value="GAA0858859.1"/>
    <property type="molecule type" value="Genomic_DNA"/>
</dbReference>
<gene>
    <name evidence="4" type="ORF">GCM10009114_30070</name>
</gene>
<dbReference type="RefSeq" id="WP_343861428.1">
    <property type="nucleotide sequence ID" value="NZ_BAAAFD010000010.1"/>
</dbReference>
<dbReference type="Proteomes" id="UP001500359">
    <property type="component" value="Unassembled WGS sequence"/>
</dbReference>
<proteinExistence type="predicted"/>
<evidence type="ECO:0000256" key="2">
    <source>
        <dbReference type="ARBA" id="ARBA00023172"/>
    </source>
</evidence>
<comment type="caution">
    <text evidence="4">The sequence shown here is derived from an EMBL/GenBank/DDBJ whole genome shotgun (WGS) entry which is preliminary data.</text>
</comment>
<dbReference type="Gene3D" id="3.40.50.1390">
    <property type="entry name" value="Resolvase, N-terminal catalytic domain"/>
    <property type="match status" value="1"/>
</dbReference>
<keyword evidence="2" id="KW-0233">DNA recombination</keyword>
<protein>
    <submittedName>
        <fullName evidence="4">Recombinase family protein</fullName>
    </submittedName>
</protein>
<dbReference type="InterPro" id="IPR050639">
    <property type="entry name" value="SSR_resolvase"/>
</dbReference>
<dbReference type="InterPro" id="IPR006119">
    <property type="entry name" value="Resolv_N"/>
</dbReference>
<keyword evidence="5" id="KW-1185">Reference proteome</keyword>
<evidence type="ECO:0000259" key="3">
    <source>
        <dbReference type="PROSITE" id="PS51736"/>
    </source>
</evidence>